<keyword evidence="2" id="KW-1185">Reference proteome</keyword>
<reference evidence="1 2" key="1">
    <citation type="submission" date="2023-07" db="EMBL/GenBank/DDBJ databases">
        <title>Sorghum-associated microbial communities from plants grown in Nebraska, USA.</title>
        <authorList>
            <person name="Schachtman D."/>
        </authorList>
    </citation>
    <scope>NUCLEOTIDE SEQUENCE [LARGE SCALE GENOMIC DNA]</scope>
    <source>
        <strain evidence="1 2">CC523</strain>
    </source>
</reference>
<name>A0ABT9THA4_PAENI</name>
<gene>
    <name evidence="1" type="ORF">J2T10_000253</name>
</gene>
<dbReference type="Proteomes" id="UP001244563">
    <property type="component" value="Unassembled WGS sequence"/>
</dbReference>
<protein>
    <submittedName>
        <fullName evidence="1">Uncharacterized protein</fullName>
    </submittedName>
</protein>
<evidence type="ECO:0000313" key="1">
    <source>
        <dbReference type="EMBL" id="MDQ0100634.1"/>
    </source>
</evidence>
<accession>A0ABT9THA4</accession>
<evidence type="ECO:0000313" key="2">
    <source>
        <dbReference type="Proteomes" id="UP001244563"/>
    </source>
</evidence>
<dbReference type="EMBL" id="JAUSSW010000001">
    <property type="protein sequence ID" value="MDQ0100634.1"/>
    <property type="molecule type" value="Genomic_DNA"/>
</dbReference>
<proteinExistence type="predicted"/>
<comment type="caution">
    <text evidence="1">The sequence shown here is derived from an EMBL/GenBank/DDBJ whole genome shotgun (WGS) entry which is preliminary data.</text>
</comment>
<organism evidence="1 2">
    <name type="scientific">Paenarthrobacter nicotinovorans</name>
    <name type="common">Arthrobacter nicotinovorans</name>
    <dbReference type="NCBI Taxonomy" id="29320"/>
    <lineage>
        <taxon>Bacteria</taxon>
        <taxon>Bacillati</taxon>
        <taxon>Actinomycetota</taxon>
        <taxon>Actinomycetes</taxon>
        <taxon>Micrococcales</taxon>
        <taxon>Micrococcaceae</taxon>
        <taxon>Paenarthrobacter</taxon>
    </lineage>
</organism>
<sequence>MLNHVHSNDAGKTAVIRDQVKMIGTPAVTPPAVFSMRGKVAVGVLGSRTLANTGRVAFGFASYRPTESSGSLTIELRKFSANTVIGTLIYSGGFGSANVTLPNAAAVEWATLAAGDSALVAVNACTVPTFDLDVHLIVYMEPPAQVCPLQLGGSGLVSSLDSSVVHAAAEGLTVDSATSDSQSGLRIARRRRCGQPLT</sequence>
<dbReference type="RefSeq" id="WP_306876630.1">
    <property type="nucleotide sequence ID" value="NZ_JAUSSW010000001.1"/>
</dbReference>